<name>A0ACC6P2L2_9BURK</name>
<keyword evidence="1" id="KW-0687">Ribonucleoprotein</keyword>
<keyword evidence="1" id="KW-0689">Ribosomal protein</keyword>
<dbReference type="EC" id="2.1.1.-" evidence="1"/>
<sequence length="302" mass="31670">MHTLTLQLAESLVEPVGDALMDDLDALSVSVIDAQADSESEIALFGEPDMPAPAPGWALSALEALFDTEADAQAAAAWVLAQFPDVRLIGIDLLPDNDWVRLSQAQFQPVQVTPSFWVTPSWSDAPDGAQTLLRLDPGLAFGTGSHPTTLMCLRWLARSGTDHPGALLDYGCGSGILAIGAGLLAQASGQERLLDGVDIDPAAWQATQDNAAANGVAVRAGGPDILTPGQRYPVVLANILASPLKLLAPLLCGRVAPGGRLVLAGILERQTAELQAAYAPWMDLVAEDTLDGWVLLTGSLRD</sequence>
<keyword evidence="1" id="KW-0808">Transferase</keyword>
<comment type="caution">
    <text evidence="1">The sequence shown here is derived from an EMBL/GenBank/DDBJ whole genome shotgun (WGS) entry which is preliminary data.</text>
</comment>
<evidence type="ECO:0000313" key="1">
    <source>
        <dbReference type="EMBL" id="MEJ7138422.1"/>
    </source>
</evidence>
<dbReference type="Proteomes" id="UP001364695">
    <property type="component" value="Unassembled WGS sequence"/>
</dbReference>
<reference evidence="1" key="1">
    <citation type="submission" date="2023-10" db="EMBL/GenBank/DDBJ databases">
        <title>Amphibacter perezi, gen. nov., sp. nov. a novel taxa of the family Comamonadaceae, class Betaproteobacteria isolated from the skin microbiota of Pelophylax perezi from different populations.</title>
        <authorList>
            <person name="Costa S."/>
            <person name="Proenca D.N."/>
            <person name="Lopes I."/>
            <person name="Morais P.V."/>
        </authorList>
    </citation>
    <scope>NUCLEOTIDE SEQUENCE</scope>
    <source>
        <strain evidence="1">SL12-8</strain>
    </source>
</reference>
<dbReference type="EMBL" id="JAWDIE010000010">
    <property type="protein sequence ID" value="MEJ7138422.1"/>
    <property type="molecule type" value="Genomic_DNA"/>
</dbReference>
<protein>
    <submittedName>
        <fullName evidence="1">50S ribosomal protein L11 methyltransferase</fullName>
        <ecNumber evidence="1">2.1.1.-</ecNumber>
    </submittedName>
</protein>
<accession>A0ACC6P2L2</accession>
<organism evidence="1 2">
    <name type="scientific">Amphibiibacter pelophylacis</name>
    <dbReference type="NCBI Taxonomy" id="1799477"/>
    <lineage>
        <taxon>Bacteria</taxon>
        <taxon>Pseudomonadati</taxon>
        <taxon>Pseudomonadota</taxon>
        <taxon>Betaproteobacteria</taxon>
        <taxon>Burkholderiales</taxon>
        <taxon>Sphaerotilaceae</taxon>
        <taxon>Amphibiibacter</taxon>
    </lineage>
</organism>
<proteinExistence type="predicted"/>
<keyword evidence="1" id="KW-0489">Methyltransferase</keyword>
<keyword evidence="2" id="KW-1185">Reference proteome</keyword>
<gene>
    <name evidence="1" type="ORF">RV045_08255</name>
</gene>
<evidence type="ECO:0000313" key="2">
    <source>
        <dbReference type="Proteomes" id="UP001364695"/>
    </source>
</evidence>